<protein>
    <recommendedName>
        <fullName evidence="5">DUF3552 domain-containing protein</fullName>
    </recommendedName>
</protein>
<keyword evidence="2" id="KW-0812">Transmembrane</keyword>
<sequence>MEPWMWWLIGALVVLVIVAVAVLAAQRRKKQEAARHQAKDLRERASGGERYVASAEDKARELQLRAREAEEEAGRLRAQADDATNVAREHRDRVTGEYLRADEIDPDAKR</sequence>
<feature type="compositionally biased region" description="Basic and acidic residues" evidence="1">
    <location>
        <begin position="87"/>
        <end position="110"/>
    </location>
</feature>
<organism evidence="3 4">
    <name type="scientific">Ornithinimicrobium pekingense</name>
    <dbReference type="NCBI Taxonomy" id="384677"/>
    <lineage>
        <taxon>Bacteria</taxon>
        <taxon>Bacillati</taxon>
        <taxon>Actinomycetota</taxon>
        <taxon>Actinomycetes</taxon>
        <taxon>Micrococcales</taxon>
        <taxon>Ornithinimicrobiaceae</taxon>
        <taxon>Ornithinimicrobium</taxon>
    </lineage>
</organism>
<feature type="compositionally biased region" description="Basic and acidic residues" evidence="1">
    <location>
        <begin position="71"/>
        <end position="80"/>
    </location>
</feature>
<dbReference type="EMBL" id="BMLB01000001">
    <property type="protein sequence ID" value="GGK56796.1"/>
    <property type="molecule type" value="Genomic_DNA"/>
</dbReference>
<feature type="transmembrane region" description="Helical" evidence="2">
    <location>
        <begin position="6"/>
        <end position="25"/>
    </location>
</feature>
<keyword evidence="2" id="KW-1133">Transmembrane helix</keyword>
<reference evidence="4" key="1">
    <citation type="journal article" date="2019" name="Int. J. Syst. Evol. Microbiol.">
        <title>The Global Catalogue of Microorganisms (GCM) 10K type strain sequencing project: providing services to taxonomists for standard genome sequencing and annotation.</title>
        <authorList>
            <consortium name="The Broad Institute Genomics Platform"/>
            <consortium name="The Broad Institute Genome Sequencing Center for Infectious Disease"/>
            <person name="Wu L."/>
            <person name="Ma J."/>
        </authorList>
    </citation>
    <scope>NUCLEOTIDE SEQUENCE [LARGE SCALE GENOMIC DNA]</scope>
    <source>
        <strain evidence="4">CGMCC 1.5362</strain>
    </source>
</reference>
<proteinExistence type="predicted"/>
<keyword evidence="2" id="KW-0472">Membrane</keyword>
<evidence type="ECO:0000256" key="2">
    <source>
        <dbReference type="SAM" id="Phobius"/>
    </source>
</evidence>
<evidence type="ECO:0000256" key="1">
    <source>
        <dbReference type="SAM" id="MobiDB-lite"/>
    </source>
</evidence>
<dbReference type="Proteomes" id="UP000662111">
    <property type="component" value="Unassembled WGS sequence"/>
</dbReference>
<feature type="compositionally biased region" description="Basic and acidic residues" evidence="1">
    <location>
        <begin position="32"/>
        <end position="47"/>
    </location>
</feature>
<gene>
    <name evidence="3" type="ORF">GCM10011509_01440</name>
</gene>
<dbReference type="RefSeq" id="WP_022921078.1">
    <property type="nucleotide sequence ID" value="NZ_BMLB01000001.1"/>
</dbReference>
<keyword evidence="4" id="KW-1185">Reference proteome</keyword>
<feature type="region of interest" description="Disordered" evidence="1">
    <location>
        <begin position="32"/>
        <end position="59"/>
    </location>
</feature>
<feature type="region of interest" description="Disordered" evidence="1">
    <location>
        <begin position="71"/>
        <end position="110"/>
    </location>
</feature>
<comment type="caution">
    <text evidence="3">The sequence shown here is derived from an EMBL/GenBank/DDBJ whole genome shotgun (WGS) entry which is preliminary data.</text>
</comment>
<evidence type="ECO:0000313" key="3">
    <source>
        <dbReference type="EMBL" id="GGK56796.1"/>
    </source>
</evidence>
<name>A0ABQ2F2Y3_9MICO</name>
<evidence type="ECO:0008006" key="5">
    <source>
        <dbReference type="Google" id="ProtNLM"/>
    </source>
</evidence>
<accession>A0ABQ2F2Y3</accession>
<evidence type="ECO:0000313" key="4">
    <source>
        <dbReference type="Proteomes" id="UP000662111"/>
    </source>
</evidence>